<keyword evidence="2" id="KW-1185">Reference proteome</keyword>
<evidence type="ECO:0000313" key="2">
    <source>
        <dbReference type="Proteomes" id="UP000612899"/>
    </source>
</evidence>
<evidence type="ECO:0000313" key="1">
    <source>
        <dbReference type="EMBL" id="GIH09275.1"/>
    </source>
</evidence>
<gene>
    <name evidence="1" type="ORF">Rhe02_73420</name>
</gene>
<protein>
    <submittedName>
        <fullName evidence="1">Uncharacterized protein</fullName>
    </submittedName>
</protein>
<name>A0A8J3QGH0_9ACTN</name>
<accession>A0A8J3QGH0</accession>
<dbReference type="AlphaFoldDB" id="A0A8J3QGH0"/>
<dbReference type="Proteomes" id="UP000612899">
    <property type="component" value="Unassembled WGS sequence"/>
</dbReference>
<dbReference type="RefSeq" id="WP_275412671.1">
    <property type="nucleotide sequence ID" value="NZ_BONY01000065.1"/>
</dbReference>
<sequence>MNDTIELPIDIPLEAIDECLGEIYFWFDGEAMASARVGAE</sequence>
<proteinExistence type="predicted"/>
<reference evidence="1" key="1">
    <citation type="submission" date="2021-01" db="EMBL/GenBank/DDBJ databases">
        <title>Whole genome shotgun sequence of Rhizocola hellebori NBRC 109834.</title>
        <authorList>
            <person name="Komaki H."/>
            <person name="Tamura T."/>
        </authorList>
    </citation>
    <scope>NUCLEOTIDE SEQUENCE</scope>
    <source>
        <strain evidence="1">NBRC 109834</strain>
    </source>
</reference>
<organism evidence="1 2">
    <name type="scientific">Rhizocola hellebori</name>
    <dbReference type="NCBI Taxonomy" id="1392758"/>
    <lineage>
        <taxon>Bacteria</taxon>
        <taxon>Bacillati</taxon>
        <taxon>Actinomycetota</taxon>
        <taxon>Actinomycetes</taxon>
        <taxon>Micromonosporales</taxon>
        <taxon>Micromonosporaceae</taxon>
        <taxon>Rhizocola</taxon>
    </lineage>
</organism>
<comment type="caution">
    <text evidence="1">The sequence shown here is derived from an EMBL/GenBank/DDBJ whole genome shotgun (WGS) entry which is preliminary data.</text>
</comment>
<dbReference type="EMBL" id="BONY01000065">
    <property type="protein sequence ID" value="GIH09275.1"/>
    <property type="molecule type" value="Genomic_DNA"/>
</dbReference>